<feature type="transmembrane region" description="Helical" evidence="1">
    <location>
        <begin position="137"/>
        <end position="158"/>
    </location>
</feature>
<keyword evidence="1" id="KW-0812">Transmembrane</keyword>
<reference evidence="2 3" key="2">
    <citation type="journal article" date="2015" name="Antonie Van Leeuwenhoek">
        <title>Thioclava indica sp. nov., isolated from surface seawater of the Indian Ocean.</title>
        <authorList>
            <person name="Liu Y."/>
            <person name="Lai Q."/>
            <person name="Du J."/>
            <person name="Xu H."/>
            <person name="Jiang L."/>
            <person name="Shao Z."/>
        </authorList>
    </citation>
    <scope>NUCLEOTIDE SEQUENCE [LARGE SCALE GENOMIC DNA]</scope>
    <source>
        <strain evidence="2 3">13D2W-2</strain>
    </source>
</reference>
<dbReference type="EMBL" id="AQRC01000001">
    <property type="protein sequence ID" value="KFE36662.1"/>
    <property type="molecule type" value="Genomic_DNA"/>
</dbReference>
<dbReference type="STRING" id="1317124.DW2_00850"/>
<dbReference type="RefSeq" id="WP_038142581.1">
    <property type="nucleotide sequence ID" value="NZ_AQRC01000001.1"/>
</dbReference>
<proteinExistence type="predicted"/>
<evidence type="ECO:0000256" key="1">
    <source>
        <dbReference type="SAM" id="Phobius"/>
    </source>
</evidence>
<feature type="transmembrane region" description="Helical" evidence="1">
    <location>
        <begin position="245"/>
        <end position="261"/>
    </location>
</feature>
<feature type="transmembrane region" description="Helical" evidence="1">
    <location>
        <begin position="209"/>
        <end position="230"/>
    </location>
</feature>
<protein>
    <recommendedName>
        <fullName evidence="4">DUF4153 domain-containing protein</fullName>
    </recommendedName>
</protein>
<feature type="transmembrane region" description="Helical" evidence="1">
    <location>
        <begin position="62"/>
        <end position="79"/>
    </location>
</feature>
<keyword evidence="1" id="KW-0472">Membrane</keyword>
<dbReference type="Proteomes" id="UP000028607">
    <property type="component" value="Unassembled WGS sequence"/>
</dbReference>
<evidence type="ECO:0000313" key="2">
    <source>
        <dbReference type="EMBL" id="KFE36662.1"/>
    </source>
</evidence>
<feature type="transmembrane region" description="Helical" evidence="1">
    <location>
        <begin position="343"/>
        <end position="363"/>
    </location>
</feature>
<keyword evidence="1" id="KW-1133">Transmembrane helix</keyword>
<gene>
    <name evidence="2" type="ORF">DW2_00850</name>
</gene>
<reference evidence="3" key="1">
    <citation type="submission" date="2013-04" db="EMBL/GenBank/DDBJ databases">
        <title>Thioclava sp. 13D2W-2 Genome Sequencing.</title>
        <authorList>
            <person name="Lai Q."/>
            <person name="Li G."/>
            <person name="Shao Z."/>
        </authorList>
    </citation>
    <scope>NUCLEOTIDE SEQUENCE [LARGE SCALE GENOMIC DNA]</scope>
    <source>
        <strain evidence="3">13D2W-2</strain>
    </source>
</reference>
<dbReference type="OrthoDB" id="7402611at2"/>
<feature type="transmembrane region" description="Helical" evidence="1">
    <location>
        <begin position="273"/>
        <end position="295"/>
    </location>
</feature>
<sequence length="577" mass="60716">MHTRLQHSLLGALAGLFFWWLLNAMPDALPLDARAVFALGVLGAVFFGASLAMLGEIGARKALGAAIVIALPVAGLSWWEAGTLDPTKSIAEQMRFGLLALFVLASIPLPFAMVILMRGRSAWADYADLFAHSWNIVVRYAAACVFLALVWIVLYLSSHLLELVDIDVLRVLFEHDQIAWPLAGAIFGLGLAVVTELEEMISPALILRLLRLLLPAVLVVVVVFVAGLILRRGVVGVPGFPDTDTLLAMAIAAVTLVSIGVERVDYEAVHAPILRLSAQGLSLILPVLVAAAGWIEWHQIAALGWTPPRVAEVALTLLLAGYALGYAVSVLSGRQWMAGVRRVNIAMALALLAVALLWLTPLVSPNRIATRSQIALYEAGRIDAAHLPVDAMQNDWGLAGQEGVARLREMARSDRALAAVFARDGSKDGAAADAAGRLAALRQDIVVAPGSPELPKGLLRAILTDAGAGSAGLCLPHSDGRPSCALVLGDFLPSHTGEEAMLIRQGPYSDMVAVYADSEGLWRGTGRGQIRDAQEGAIARGGLDAVIAAVAAGKATLVPSGIQALEAGGKVLLPVAP</sequence>
<feature type="transmembrane region" description="Helical" evidence="1">
    <location>
        <begin position="99"/>
        <end position="117"/>
    </location>
</feature>
<evidence type="ECO:0008006" key="4">
    <source>
        <dbReference type="Google" id="ProtNLM"/>
    </source>
</evidence>
<dbReference type="AlphaFoldDB" id="A0A085U115"/>
<accession>A0A085U115</accession>
<feature type="transmembrane region" description="Helical" evidence="1">
    <location>
        <begin position="178"/>
        <end position="197"/>
    </location>
</feature>
<feature type="transmembrane region" description="Helical" evidence="1">
    <location>
        <begin position="310"/>
        <end position="331"/>
    </location>
</feature>
<dbReference type="PATRIC" id="fig|1317124.6.peg.164"/>
<name>A0A085U115_9RHOB</name>
<dbReference type="eggNOG" id="COG0474">
    <property type="taxonomic scope" value="Bacteria"/>
</dbReference>
<comment type="caution">
    <text evidence="2">The sequence shown here is derived from an EMBL/GenBank/DDBJ whole genome shotgun (WGS) entry which is preliminary data.</text>
</comment>
<keyword evidence="3" id="KW-1185">Reference proteome</keyword>
<evidence type="ECO:0000313" key="3">
    <source>
        <dbReference type="Proteomes" id="UP000028607"/>
    </source>
</evidence>
<organism evidence="2 3">
    <name type="scientific">Thioclava atlantica</name>
    <dbReference type="NCBI Taxonomy" id="1317124"/>
    <lineage>
        <taxon>Bacteria</taxon>
        <taxon>Pseudomonadati</taxon>
        <taxon>Pseudomonadota</taxon>
        <taxon>Alphaproteobacteria</taxon>
        <taxon>Rhodobacterales</taxon>
        <taxon>Paracoccaceae</taxon>
        <taxon>Thioclava</taxon>
    </lineage>
</organism>
<feature type="transmembrane region" description="Helical" evidence="1">
    <location>
        <begin position="34"/>
        <end position="55"/>
    </location>
</feature>